<feature type="compositionally biased region" description="Acidic residues" evidence="1">
    <location>
        <begin position="12"/>
        <end position="41"/>
    </location>
</feature>
<proteinExistence type="predicted"/>
<evidence type="ECO:0000313" key="3">
    <source>
        <dbReference type="Proteomes" id="UP000429523"/>
    </source>
</evidence>
<name>A0A6A3ENF5_9STRA</name>
<accession>A0A6A3ENF5</accession>
<reference evidence="2 3" key="1">
    <citation type="submission" date="2018-08" db="EMBL/GenBank/DDBJ databases">
        <title>Genomic investigation of the strawberry pathogen Phytophthora fragariae indicates pathogenicity is determined by transcriptional variation in three key races.</title>
        <authorList>
            <person name="Adams T.M."/>
            <person name="Armitage A.D."/>
            <person name="Sobczyk M.K."/>
            <person name="Bates H.J."/>
            <person name="Dunwell J.M."/>
            <person name="Nellist C.F."/>
            <person name="Harrison R.J."/>
        </authorList>
    </citation>
    <scope>NUCLEOTIDE SEQUENCE [LARGE SCALE GENOMIC DNA]</scope>
    <source>
        <strain evidence="2 3">NOV-9</strain>
    </source>
</reference>
<comment type="caution">
    <text evidence="2">The sequence shown here is derived from an EMBL/GenBank/DDBJ whole genome shotgun (WGS) entry which is preliminary data.</text>
</comment>
<protein>
    <submittedName>
        <fullName evidence="2">Uncharacterized protein</fullName>
    </submittedName>
</protein>
<evidence type="ECO:0000256" key="1">
    <source>
        <dbReference type="SAM" id="MobiDB-lite"/>
    </source>
</evidence>
<dbReference type="AlphaFoldDB" id="A0A6A3ENF5"/>
<feature type="region of interest" description="Disordered" evidence="1">
    <location>
        <begin position="1"/>
        <end position="41"/>
    </location>
</feature>
<evidence type="ECO:0000313" key="2">
    <source>
        <dbReference type="EMBL" id="KAE8934972.1"/>
    </source>
</evidence>
<dbReference type="Proteomes" id="UP000429523">
    <property type="component" value="Unassembled WGS sequence"/>
</dbReference>
<dbReference type="EMBL" id="QXGF01000851">
    <property type="protein sequence ID" value="KAE8934972.1"/>
    <property type="molecule type" value="Genomic_DNA"/>
</dbReference>
<organism evidence="2 3">
    <name type="scientific">Phytophthora fragariae</name>
    <dbReference type="NCBI Taxonomy" id="53985"/>
    <lineage>
        <taxon>Eukaryota</taxon>
        <taxon>Sar</taxon>
        <taxon>Stramenopiles</taxon>
        <taxon>Oomycota</taxon>
        <taxon>Peronosporomycetes</taxon>
        <taxon>Peronosporales</taxon>
        <taxon>Peronosporaceae</taxon>
        <taxon>Phytophthora</taxon>
    </lineage>
</organism>
<gene>
    <name evidence="2" type="ORF">PF009_g15062</name>
</gene>
<sequence>MVDRHVLSSAEPSEEEEEEEEEEEVVSSDAADDEDDEDVDDVDVVVDVEGDVVVREETVEDEGPPLGIMADERTLCVCCRRLNVLEAEQRQPAMVSTTTNLKGCTCTYRYSLRTDKATR</sequence>